<keyword evidence="6" id="KW-0227">DNA damage</keyword>
<keyword evidence="5" id="KW-0547">Nucleotide-binding</keyword>
<evidence type="ECO:0000256" key="11">
    <source>
        <dbReference type="ARBA" id="ARBA00023242"/>
    </source>
</evidence>
<gene>
    <name evidence="14" type="ORF">V5N11_024611</name>
</gene>
<evidence type="ECO:0000313" key="15">
    <source>
        <dbReference type="Proteomes" id="UP001558713"/>
    </source>
</evidence>
<protein>
    <submittedName>
        <fullName evidence="14">Structural maintenance of chromosomes protein 6A</fullName>
    </submittedName>
</protein>
<evidence type="ECO:0000256" key="1">
    <source>
        <dbReference type="ARBA" id="ARBA00004123"/>
    </source>
</evidence>
<proteinExistence type="inferred from homology"/>
<evidence type="ECO:0000313" key="14">
    <source>
        <dbReference type="EMBL" id="KAL1196793.1"/>
    </source>
</evidence>
<evidence type="ECO:0000256" key="10">
    <source>
        <dbReference type="ARBA" id="ARBA00023204"/>
    </source>
</evidence>
<dbReference type="Pfam" id="PF13476">
    <property type="entry name" value="AAA_23"/>
    <property type="match status" value="1"/>
</dbReference>
<feature type="domain" description="Rad50/SbcC-type AAA" evidence="13">
    <location>
        <begin position="24"/>
        <end position="248"/>
    </location>
</feature>
<dbReference type="Proteomes" id="UP001558713">
    <property type="component" value="Unassembled WGS sequence"/>
</dbReference>
<keyword evidence="7" id="KW-0067">ATP-binding</keyword>
<keyword evidence="10" id="KW-0234">DNA repair</keyword>
<dbReference type="InterPro" id="IPR036277">
    <property type="entry name" value="SMC_hinge_sf"/>
</dbReference>
<keyword evidence="9" id="KW-0233">DNA recombination</keyword>
<evidence type="ECO:0000256" key="9">
    <source>
        <dbReference type="ARBA" id="ARBA00023172"/>
    </source>
</evidence>
<dbReference type="SUPFAM" id="SSF75553">
    <property type="entry name" value="Smc hinge domain"/>
    <property type="match status" value="1"/>
</dbReference>
<dbReference type="GO" id="GO:0005524">
    <property type="term" value="F:ATP binding"/>
    <property type="evidence" value="ECO:0007669"/>
    <property type="project" value="UniProtKB-KW"/>
</dbReference>
<dbReference type="Gene3D" id="3.40.50.300">
    <property type="entry name" value="P-loop containing nucleotide triphosphate hydrolases"/>
    <property type="match status" value="1"/>
</dbReference>
<dbReference type="AlphaFoldDB" id="A0ABD0ZQR7"/>
<dbReference type="GO" id="GO:0006281">
    <property type="term" value="P:DNA repair"/>
    <property type="evidence" value="ECO:0007669"/>
    <property type="project" value="UniProtKB-KW"/>
</dbReference>
<evidence type="ECO:0000256" key="4">
    <source>
        <dbReference type="ARBA" id="ARBA00022454"/>
    </source>
</evidence>
<comment type="subcellular location">
    <subcellularLocation>
        <location evidence="2">Chromosome</location>
    </subcellularLocation>
    <subcellularLocation>
        <location evidence="1">Nucleus</location>
    </subcellularLocation>
</comment>
<dbReference type="PANTHER" id="PTHR19306">
    <property type="entry name" value="STRUCTURAL MAINTENANCE OF CHROMOSOMES 5,6 SMC5, SMC6"/>
    <property type="match status" value="1"/>
</dbReference>
<feature type="coiled-coil region" evidence="12">
    <location>
        <begin position="195"/>
        <end position="229"/>
    </location>
</feature>
<dbReference type="GO" id="GO:0005694">
    <property type="term" value="C:chromosome"/>
    <property type="evidence" value="ECO:0007669"/>
    <property type="project" value="UniProtKB-SubCell"/>
</dbReference>
<evidence type="ECO:0000256" key="8">
    <source>
        <dbReference type="ARBA" id="ARBA00023054"/>
    </source>
</evidence>
<accession>A0ABD0ZQR7</accession>
<feature type="coiled-coil region" evidence="12">
    <location>
        <begin position="262"/>
        <end position="409"/>
    </location>
</feature>
<evidence type="ECO:0000256" key="2">
    <source>
        <dbReference type="ARBA" id="ARBA00004286"/>
    </source>
</evidence>
<dbReference type="SUPFAM" id="SSF52540">
    <property type="entry name" value="P-loop containing nucleoside triphosphate hydrolases"/>
    <property type="match status" value="1"/>
</dbReference>
<keyword evidence="8 12" id="KW-0175">Coiled coil</keyword>
<dbReference type="GO" id="GO:0005634">
    <property type="term" value="C:nucleus"/>
    <property type="evidence" value="ECO:0007669"/>
    <property type="project" value="UniProtKB-SubCell"/>
</dbReference>
<dbReference type="InterPro" id="IPR038729">
    <property type="entry name" value="Rad50/SbcC_AAA"/>
</dbReference>
<evidence type="ECO:0000256" key="7">
    <source>
        <dbReference type="ARBA" id="ARBA00022840"/>
    </source>
</evidence>
<keyword evidence="11" id="KW-0539">Nucleus</keyword>
<comment type="similarity">
    <text evidence="3">Belongs to the SMC family. SMC6 subfamily.</text>
</comment>
<comment type="caution">
    <text evidence="14">The sequence shown here is derived from an EMBL/GenBank/DDBJ whole genome shotgun (WGS) entry which is preliminary data.</text>
</comment>
<dbReference type="Gene3D" id="1.10.287.1490">
    <property type="match status" value="1"/>
</dbReference>
<dbReference type="EMBL" id="JBANAX010000696">
    <property type="protein sequence ID" value="KAL1196793.1"/>
    <property type="molecule type" value="Genomic_DNA"/>
</dbReference>
<evidence type="ECO:0000256" key="5">
    <source>
        <dbReference type="ARBA" id="ARBA00022741"/>
    </source>
</evidence>
<evidence type="ECO:0000256" key="3">
    <source>
        <dbReference type="ARBA" id="ARBA00006793"/>
    </source>
</evidence>
<dbReference type="GO" id="GO:0006310">
    <property type="term" value="P:DNA recombination"/>
    <property type="evidence" value="ECO:0007669"/>
    <property type="project" value="UniProtKB-KW"/>
</dbReference>
<dbReference type="InterPro" id="IPR027417">
    <property type="entry name" value="P-loop_NTPase"/>
</dbReference>
<name>A0ABD0ZQR7_CARAN</name>
<keyword evidence="15" id="KW-1185">Reference proteome</keyword>
<dbReference type="PANTHER" id="PTHR19306:SF6">
    <property type="entry name" value="STRUCTURAL MAINTENANCE OF CHROMOSOMES PROTEIN 6"/>
    <property type="match status" value="1"/>
</dbReference>
<evidence type="ECO:0000256" key="12">
    <source>
        <dbReference type="SAM" id="Coils"/>
    </source>
</evidence>
<evidence type="ECO:0000259" key="13">
    <source>
        <dbReference type="Pfam" id="PF13476"/>
    </source>
</evidence>
<organism evidence="14 15">
    <name type="scientific">Cardamine amara subsp. amara</name>
    <dbReference type="NCBI Taxonomy" id="228776"/>
    <lineage>
        <taxon>Eukaryota</taxon>
        <taxon>Viridiplantae</taxon>
        <taxon>Streptophyta</taxon>
        <taxon>Embryophyta</taxon>
        <taxon>Tracheophyta</taxon>
        <taxon>Spermatophyta</taxon>
        <taxon>Magnoliopsida</taxon>
        <taxon>eudicotyledons</taxon>
        <taxon>Gunneridae</taxon>
        <taxon>Pentapetalae</taxon>
        <taxon>rosids</taxon>
        <taxon>malvids</taxon>
        <taxon>Brassicales</taxon>
        <taxon>Brassicaceae</taxon>
        <taxon>Cardamineae</taxon>
        <taxon>Cardamine</taxon>
    </lineage>
</organism>
<evidence type="ECO:0000256" key="6">
    <source>
        <dbReference type="ARBA" id="ARBA00022763"/>
    </source>
</evidence>
<reference evidence="14 15" key="1">
    <citation type="submission" date="2024-04" db="EMBL/GenBank/DDBJ databases">
        <title>Genome assembly C_amara_ONT_v2.</title>
        <authorList>
            <person name="Yant L."/>
            <person name="Moore C."/>
            <person name="Slenker M."/>
        </authorList>
    </citation>
    <scope>NUCLEOTIDE SEQUENCE [LARGE SCALE GENOMIC DNA]</scope>
    <source>
        <tissue evidence="14">Leaf</tissue>
    </source>
</reference>
<keyword evidence="4" id="KW-0158">Chromosome</keyword>
<sequence>MDKHGDPLSNYFTDQRTGSGTILRIRLENFMCHSNLEIEFGEWVNFITGQNGSGKSAILTALCVAFGCRAKGTQRATILKDFIKTGCSYAFVHVELKNQGEDAFKPEIYGDTLIIERRITDSTSFTVLKDHQGRKISSRKEELRELVEHYNIDVENPCVIMSQDKSREFLHSGNDKDKFKFFYKGTLLQQVDDLLQSIDTKVKAANALMDELEETIKPIEKEISELLGKIKNMEQVEEITQQLLLLKKKLAWSWVYYVDGQLKEQTEKIVKLRERVPTCQNKIDRKLGEVESLRERLAAKKAQVACLMDESTAMKREIECLRQSVKTAAREKIALEEECHHKCNNIQKIKDRVRRLERQIGEIDEMTIRSTQAEQSEIEEKLNQLKLEVEKAESLLSSLKEEENIVMEKASAGGKEKERIEDMIRDHEKKQRNIIAHINDLKKHQTNKVTAFGGDRVINLLQAIERHYRRFKRPPIGPIGAHVTLVNGNKWASAVEQALGNLLNAFIVTDHEDLNTLRGCGKEANYNNLKIIIYDFSRPRLIIPRHMVPQTERPTILSVLHSENPTVLNVLVDMNGVERQVLTENYEVGKTVAFERRLSHLKDVFTIDGYRMFSRGPVQTTLPPRPRRPTRLCASFDDQIKDLEIEASKR</sequence>
<dbReference type="GO" id="GO:0051276">
    <property type="term" value="P:chromosome organization"/>
    <property type="evidence" value="ECO:0007669"/>
    <property type="project" value="UniProtKB-ARBA"/>
</dbReference>